<dbReference type="GO" id="GO:0005634">
    <property type="term" value="C:nucleus"/>
    <property type="evidence" value="ECO:0007669"/>
    <property type="project" value="InterPro"/>
</dbReference>
<evidence type="ECO:0000256" key="3">
    <source>
        <dbReference type="SAM" id="MobiDB-lite"/>
    </source>
</evidence>
<dbReference type="AlphaFoldDB" id="E7D187"/>
<feature type="compositionally biased region" description="Basic and acidic residues" evidence="3">
    <location>
        <begin position="1"/>
        <end position="11"/>
    </location>
</feature>
<dbReference type="InterPro" id="IPR002164">
    <property type="entry name" value="NAP_family"/>
</dbReference>
<evidence type="ECO:0000256" key="1">
    <source>
        <dbReference type="ARBA" id="ARBA00009947"/>
    </source>
</evidence>
<organism evidence="4">
    <name type="scientific">Latrodectus hesperus</name>
    <name type="common">Western black widow spider</name>
    <dbReference type="NCBI Taxonomy" id="256737"/>
    <lineage>
        <taxon>Eukaryota</taxon>
        <taxon>Metazoa</taxon>
        <taxon>Ecdysozoa</taxon>
        <taxon>Arthropoda</taxon>
        <taxon>Chelicerata</taxon>
        <taxon>Arachnida</taxon>
        <taxon>Araneae</taxon>
        <taxon>Araneomorphae</taxon>
        <taxon>Entelegynae</taxon>
        <taxon>Araneoidea</taxon>
        <taxon>Theridiidae</taxon>
        <taxon>Latrodectus</taxon>
    </lineage>
</organism>
<dbReference type="GO" id="GO:0006334">
    <property type="term" value="P:nucleosome assembly"/>
    <property type="evidence" value="ECO:0007669"/>
    <property type="project" value="InterPro"/>
</dbReference>
<dbReference type="InterPro" id="IPR037231">
    <property type="entry name" value="NAP-like_sf"/>
</dbReference>
<feature type="region of interest" description="Disordered" evidence="3">
    <location>
        <begin position="1"/>
        <end position="24"/>
    </location>
</feature>
<dbReference type="EMBL" id="HQ005835">
    <property type="protein sequence ID" value="ADV40131.1"/>
    <property type="molecule type" value="mRNA"/>
</dbReference>
<dbReference type="SUPFAM" id="SSF143113">
    <property type="entry name" value="NAP-like"/>
    <property type="match status" value="1"/>
</dbReference>
<reference evidence="4" key="1">
    <citation type="submission" date="2010-07" db="EMBL/GenBank/DDBJ databases">
        <title>Identification of Proteins Involved in Black Widow Spider Wrapping Silk Fibers.</title>
        <authorList>
            <person name="Nguyen A."/>
            <person name="Verduzco A."/>
            <person name="Vierra C."/>
        </authorList>
    </citation>
    <scope>NUCLEOTIDE SEQUENCE</scope>
</reference>
<name>E7D187_LATHE</name>
<proteinExistence type="evidence at transcript level"/>
<comment type="similarity">
    <text evidence="1 2">Belongs to the nucleosome assembly protein (NAP) family.</text>
</comment>
<dbReference type="Pfam" id="PF00956">
    <property type="entry name" value="NAP"/>
    <property type="match status" value="1"/>
</dbReference>
<evidence type="ECO:0000256" key="2">
    <source>
        <dbReference type="RuleBase" id="RU003876"/>
    </source>
</evidence>
<feature type="non-terminal residue" evidence="4">
    <location>
        <position position="222"/>
    </location>
</feature>
<dbReference type="Gene3D" id="1.20.5.1500">
    <property type="match status" value="1"/>
</dbReference>
<dbReference type="PANTHER" id="PTHR11875">
    <property type="entry name" value="TESTIS-SPECIFIC Y-ENCODED PROTEIN"/>
    <property type="match status" value="1"/>
</dbReference>
<dbReference type="Gene3D" id="3.30.1120.90">
    <property type="entry name" value="Nucleosome assembly protein"/>
    <property type="match status" value="1"/>
</dbReference>
<feature type="non-terminal residue" evidence="4">
    <location>
        <position position="1"/>
    </location>
</feature>
<protein>
    <submittedName>
        <fullName evidence="4">Nucleosome assembly protein 1-like 4b</fullName>
    </submittedName>
</protein>
<sequence length="222" mass="25407">GTRMGDPKEEVDGPNEQNDVEKSEAVSIETLEDKQNCPKQLDKLKELILNHVENACDQTASLPKSVIRLVGALKGLQYQHVLKEVDFFKELHALEIKYESIFKSLYDKRASIVSGAYFPTDKECEFQTDSDKELELSNEIQQKVKLVDDTTDNETEDPNIKGIPDFWLTAFKNAPSIADMIEEHDEPILKHLIDVRATTHMEPMGYTLEFHFEPNEYFTNSV</sequence>
<accession>E7D187</accession>
<evidence type="ECO:0000313" key="4">
    <source>
        <dbReference type="EMBL" id="ADV40131.1"/>
    </source>
</evidence>